<dbReference type="InterPro" id="IPR050807">
    <property type="entry name" value="TransReg_Diox_bact_type"/>
</dbReference>
<name>A0A9W5LK98_9BACI</name>
<dbReference type="Gene3D" id="1.10.260.40">
    <property type="entry name" value="lambda repressor-like DNA-binding domains"/>
    <property type="match status" value="1"/>
</dbReference>
<sequence length="65" mass="7537">MIMRELGSKIQTKRKANNLTQTCLAEELKLSRSYISKIETGKIYPSLKTLDRISQVLNVPVEYFF</sequence>
<dbReference type="CDD" id="cd00093">
    <property type="entry name" value="HTH_XRE"/>
    <property type="match status" value="1"/>
</dbReference>
<dbReference type="GO" id="GO:0003677">
    <property type="term" value="F:DNA binding"/>
    <property type="evidence" value="ECO:0007669"/>
    <property type="project" value="UniProtKB-KW"/>
</dbReference>
<evidence type="ECO:0000259" key="2">
    <source>
        <dbReference type="PROSITE" id="PS50943"/>
    </source>
</evidence>
<dbReference type="PANTHER" id="PTHR46797:SF1">
    <property type="entry name" value="METHYLPHOSPHONATE SYNTHASE"/>
    <property type="match status" value="1"/>
</dbReference>
<evidence type="ECO:0000313" key="3">
    <source>
        <dbReference type="EMBL" id="ELS62220.1"/>
    </source>
</evidence>
<dbReference type="Proteomes" id="UP000011182">
    <property type="component" value="Unassembled WGS sequence"/>
</dbReference>
<dbReference type="AlphaFoldDB" id="A0A9W5LK98"/>
<dbReference type="Pfam" id="PF01381">
    <property type="entry name" value="HTH_3"/>
    <property type="match status" value="1"/>
</dbReference>
<proteinExistence type="predicted"/>
<dbReference type="SUPFAM" id="SSF47413">
    <property type="entry name" value="lambda repressor-like DNA-binding domains"/>
    <property type="match status" value="1"/>
</dbReference>
<comment type="caution">
    <text evidence="3">The sequence shown here is derived from an EMBL/GenBank/DDBJ whole genome shotgun (WGS) entry which is preliminary data.</text>
</comment>
<keyword evidence="4" id="KW-1185">Reference proteome</keyword>
<evidence type="ECO:0000313" key="4">
    <source>
        <dbReference type="Proteomes" id="UP000011182"/>
    </source>
</evidence>
<dbReference type="InterPro" id="IPR001387">
    <property type="entry name" value="Cro/C1-type_HTH"/>
</dbReference>
<dbReference type="GO" id="GO:0003700">
    <property type="term" value="F:DNA-binding transcription factor activity"/>
    <property type="evidence" value="ECO:0007669"/>
    <property type="project" value="TreeGrafter"/>
</dbReference>
<evidence type="ECO:0000256" key="1">
    <source>
        <dbReference type="ARBA" id="ARBA00023125"/>
    </source>
</evidence>
<feature type="domain" description="HTH cro/C1-type" evidence="2">
    <location>
        <begin position="10"/>
        <end position="64"/>
    </location>
</feature>
<dbReference type="PROSITE" id="PS50943">
    <property type="entry name" value="HTH_CROC1"/>
    <property type="match status" value="1"/>
</dbReference>
<dbReference type="SMART" id="SM00530">
    <property type="entry name" value="HTH_XRE"/>
    <property type="match status" value="1"/>
</dbReference>
<organism evidence="3 4">
    <name type="scientific">Bacillus inaquosorum KCTC 13429</name>
    <dbReference type="NCBI Taxonomy" id="1236548"/>
    <lineage>
        <taxon>Bacteria</taxon>
        <taxon>Bacillati</taxon>
        <taxon>Bacillota</taxon>
        <taxon>Bacilli</taxon>
        <taxon>Bacillales</taxon>
        <taxon>Bacillaceae</taxon>
        <taxon>Bacillus</taxon>
    </lineage>
</organism>
<reference evidence="3 4" key="1">
    <citation type="journal article" date="2014" name="Syst. Appl. Microbiol.">
        <title>Genomic insights into the taxonomic status of the three subspecies of Bacillus subtilis.</title>
        <authorList>
            <person name="Yi H."/>
            <person name="Chun J."/>
            <person name="Cha C.J."/>
        </authorList>
    </citation>
    <scope>NUCLEOTIDE SEQUENCE [LARGE SCALE GENOMIC DNA]</scope>
    <source>
        <strain evidence="3 4">KCTC 13429</strain>
    </source>
</reference>
<protein>
    <submittedName>
        <fullName evidence="3">Transcriptional regulator</fullName>
    </submittedName>
</protein>
<gene>
    <name evidence="3" type="ORF">BSI_12990</name>
</gene>
<accession>A0A9W5LK98</accession>
<keyword evidence="1" id="KW-0238">DNA-binding</keyword>
<dbReference type="InterPro" id="IPR010982">
    <property type="entry name" value="Lambda_DNA-bd_dom_sf"/>
</dbReference>
<dbReference type="GO" id="GO:0005829">
    <property type="term" value="C:cytosol"/>
    <property type="evidence" value="ECO:0007669"/>
    <property type="project" value="TreeGrafter"/>
</dbReference>
<dbReference type="PANTHER" id="PTHR46797">
    <property type="entry name" value="HTH-TYPE TRANSCRIPTIONAL REGULATOR"/>
    <property type="match status" value="1"/>
</dbReference>
<dbReference type="EMBL" id="AMXN01000002">
    <property type="protein sequence ID" value="ELS62220.1"/>
    <property type="molecule type" value="Genomic_DNA"/>
</dbReference>